<dbReference type="AlphaFoldDB" id="S3UUU2"/>
<keyword evidence="7" id="KW-0630">Potassium</keyword>
<evidence type="ECO:0000256" key="6">
    <source>
        <dbReference type="ARBA" id="ARBA00022826"/>
    </source>
</evidence>
<evidence type="ECO:0000256" key="1">
    <source>
        <dbReference type="ARBA" id="ARBA00004141"/>
    </source>
</evidence>
<evidence type="ECO:0000256" key="4">
    <source>
        <dbReference type="ARBA" id="ARBA00022538"/>
    </source>
</evidence>
<dbReference type="PANTHER" id="PTHR31462:SF5">
    <property type="entry name" value="ENDOSOMAL_LYSOSOMAL PROTON CHANNEL TMEM175"/>
    <property type="match status" value="1"/>
</dbReference>
<dbReference type="GO" id="GO:0015252">
    <property type="term" value="F:proton channel activity"/>
    <property type="evidence" value="ECO:0007669"/>
    <property type="project" value="InterPro"/>
</dbReference>
<comment type="similarity">
    <text evidence="2">Belongs to the TMEM175 family.</text>
</comment>
<feature type="transmembrane region" description="Helical" evidence="13">
    <location>
        <begin position="146"/>
        <end position="167"/>
    </location>
</feature>
<accession>S3UUU2</accession>
<dbReference type="RefSeq" id="WP_016549498.1">
    <property type="nucleotide sequence ID" value="NZ_AKWZ02000010.1"/>
</dbReference>
<organism evidence="14 15">
    <name type="scientific">Leptospira fainei serovar Hurstbridge str. BUT 6</name>
    <dbReference type="NCBI Taxonomy" id="1193011"/>
    <lineage>
        <taxon>Bacteria</taxon>
        <taxon>Pseudomonadati</taxon>
        <taxon>Spirochaetota</taxon>
        <taxon>Spirochaetia</taxon>
        <taxon>Leptospirales</taxon>
        <taxon>Leptospiraceae</taxon>
        <taxon>Leptospira</taxon>
    </lineage>
</organism>
<evidence type="ECO:0000256" key="2">
    <source>
        <dbReference type="ARBA" id="ARBA00006920"/>
    </source>
</evidence>
<dbReference type="PANTHER" id="PTHR31462">
    <property type="entry name" value="ENDOSOMAL/LYSOSOMAL POTASSIUM CHANNEL TMEM175"/>
    <property type="match status" value="1"/>
</dbReference>
<evidence type="ECO:0000256" key="8">
    <source>
        <dbReference type="ARBA" id="ARBA00022989"/>
    </source>
</evidence>
<keyword evidence="5 13" id="KW-0812">Transmembrane</keyword>
<dbReference type="Pfam" id="PF06736">
    <property type="entry name" value="TMEM175"/>
    <property type="match status" value="1"/>
</dbReference>
<feature type="transmembrane region" description="Helical" evidence="13">
    <location>
        <begin position="73"/>
        <end position="93"/>
    </location>
</feature>
<comment type="caution">
    <text evidence="14">The sequence shown here is derived from an EMBL/GenBank/DDBJ whole genome shotgun (WGS) entry which is preliminary data.</text>
</comment>
<evidence type="ECO:0000256" key="12">
    <source>
        <dbReference type="ARBA" id="ARBA00034430"/>
    </source>
</evidence>
<evidence type="ECO:0000256" key="11">
    <source>
        <dbReference type="ARBA" id="ARBA00023303"/>
    </source>
</evidence>
<keyword evidence="4" id="KW-0633">Potassium transport</keyword>
<dbReference type="GO" id="GO:0005267">
    <property type="term" value="F:potassium channel activity"/>
    <property type="evidence" value="ECO:0007669"/>
    <property type="project" value="UniProtKB-KW"/>
</dbReference>
<feature type="transmembrane region" description="Helical" evidence="13">
    <location>
        <begin position="12"/>
        <end position="30"/>
    </location>
</feature>
<keyword evidence="11" id="KW-0407">Ion channel</keyword>
<gene>
    <name evidence="14" type="ORF">LEP1GSC058_4034</name>
</gene>
<keyword evidence="10 13" id="KW-0472">Membrane</keyword>
<reference evidence="14" key="1">
    <citation type="submission" date="2013-04" db="EMBL/GenBank/DDBJ databases">
        <authorList>
            <person name="Harkins D.M."/>
            <person name="Durkin A.S."/>
            <person name="Selengut J.D."/>
            <person name="Sanka R."/>
            <person name="DePew J."/>
            <person name="Purushe J."/>
            <person name="Ahmed A."/>
            <person name="van der Linden H."/>
            <person name="Goris M.G.A."/>
            <person name="Hartskeerl R.A."/>
            <person name="Vinetz J.M."/>
            <person name="Sutton G.G."/>
            <person name="Nelson W.C."/>
            <person name="Fouts D.E."/>
        </authorList>
    </citation>
    <scope>NUCLEOTIDE SEQUENCE [LARGE SCALE GENOMIC DNA]</scope>
    <source>
        <strain evidence="14">BUT 6</strain>
    </source>
</reference>
<evidence type="ECO:0000313" key="14">
    <source>
        <dbReference type="EMBL" id="EPG73003.1"/>
    </source>
</evidence>
<feature type="transmembrane region" description="Helical" evidence="13">
    <location>
        <begin position="42"/>
        <end position="61"/>
    </location>
</feature>
<evidence type="ECO:0000313" key="15">
    <source>
        <dbReference type="Proteomes" id="UP000014540"/>
    </source>
</evidence>
<sequence length="198" mass="22695">MTKARMEAFSDAVYAIALTILVLELKIPTVEPNRLFQAALNQLPKLLAFILSFVIVGKYWVAHHSMLNLIKQVNHVSLWLNLLLLMFVCFIPYPAGILGEYPYSQFAIILYSISLSFVNIAGAIFWTYTTFKEENTIGISREFRKYVICIHLFPLIPYSLAVLFTFYSMTVSYILIVIVPILFIIPNRFIVRTPPPLP</sequence>
<keyword evidence="3" id="KW-0813">Transport</keyword>
<keyword evidence="6" id="KW-0631">Potassium channel</keyword>
<protein>
    <submittedName>
        <fullName evidence="14">PF06736 family protein</fullName>
    </submittedName>
</protein>
<dbReference type="InterPro" id="IPR010617">
    <property type="entry name" value="TMEM175-like"/>
</dbReference>
<keyword evidence="9" id="KW-0406">Ion transport</keyword>
<evidence type="ECO:0000256" key="13">
    <source>
        <dbReference type="SAM" id="Phobius"/>
    </source>
</evidence>
<comment type="subcellular location">
    <subcellularLocation>
        <location evidence="1">Membrane</location>
        <topology evidence="1">Multi-pass membrane protein</topology>
    </subcellularLocation>
</comment>
<dbReference type="Proteomes" id="UP000014540">
    <property type="component" value="Unassembled WGS sequence"/>
</dbReference>
<evidence type="ECO:0000256" key="3">
    <source>
        <dbReference type="ARBA" id="ARBA00022448"/>
    </source>
</evidence>
<evidence type="ECO:0000256" key="7">
    <source>
        <dbReference type="ARBA" id="ARBA00022958"/>
    </source>
</evidence>
<keyword evidence="8 13" id="KW-1133">Transmembrane helix</keyword>
<name>S3UUU2_9LEPT</name>
<evidence type="ECO:0000256" key="5">
    <source>
        <dbReference type="ARBA" id="ARBA00022692"/>
    </source>
</evidence>
<dbReference type="GO" id="GO:0016020">
    <property type="term" value="C:membrane"/>
    <property type="evidence" value="ECO:0007669"/>
    <property type="project" value="UniProtKB-SubCell"/>
</dbReference>
<feature type="transmembrane region" description="Helical" evidence="13">
    <location>
        <begin position="173"/>
        <end position="191"/>
    </location>
</feature>
<proteinExistence type="inferred from homology"/>
<comment type="catalytic activity">
    <reaction evidence="12">
        <text>K(+)(in) = K(+)(out)</text>
        <dbReference type="Rhea" id="RHEA:29463"/>
        <dbReference type="ChEBI" id="CHEBI:29103"/>
    </reaction>
</comment>
<feature type="transmembrane region" description="Helical" evidence="13">
    <location>
        <begin position="105"/>
        <end position="126"/>
    </location>
</feature>
<evidence type="ECO:0000256" key="9">
    <source>
        <dbReference type="ARBA" id="ARBA00023065"/>
    </source>
</evidence>
<keyword evidence="15" id="KW-1185">Reference proteome</keyword>
<dbReference type="OrthoDB" id="7626281at2"/>
<evidence type="ECO:0000256" key="10">
    <source>
        <dbReference type="ARBA" id="ARBA00023136"/>
    </source>
</evidence>
<dbReference type="EMBL" id="AKWZ02000010">
    <property type="protein sequence ID" value="EPG73003.1"/>
    <property type="molecule type" value="Genomic_DNA"/>
</dbReference>